<dbReference type="Proteomes" id="UP000439903">
    <property type="component" value="Unassembled WGS sequence"/>
</dbReference>
<proteinExistence type="predicted"/>
<evidence type="ECO:0000256" key="1">
    <source>
        <dbReference type="SAM" id="MobiDB-lite"/>
    </source>
</evidence>
<feature type="region of interest" description="Disordered" evidence="1">
    <location>
        <begin position="49"/>
        <end position="103"/>
    </location>
</feature>
<reference evidence="2 3" key="1">
    <citation type="journal article" date="2019" name="Environ. Microbiol.">
        <title>At the nexus of three kingdoms: the genome of the mycorrhizal fungus Gigaspora margarita provides insights into plant, endobacterial and fungal interactions.</title>
        <authorList>
            <person name="Venice F."/>
            <person name="Ghignone S."/>
            <person name="Salvioli di Fossalunga A."/>
            <person name="Amselem J."/>
            <person name="Novero M."/>
            <person name="Xianan X."/>
            <person name="Sedzielewska Toro K."/>
            <person name="Morin E."/>
            <person name="Lipzen A."/>
            <person name="Grigoriev I.V."/>
            <person name="Henrissat B."/>
            <person name="Martin F.M."/>
            <person name="Bonfante P."/>
        </authorList>
    </citation>
    <scope>NUCLEOTIDE SEQUENCE [LARGE SCALE GENOMIC DNA]</scope>
    <source>
        <strain evidence="2 3">BEG34</strain>
    </source>
</reference>
<evidence type="ECO:0000313" key="2">
    <source>
        <dbReference type="EMBL" id="KAF0441307.1"/>
    </source>
</evidence>
<feature type="region of interest" description="Disordered" evidence="1">
    <location>
        <begin position="121"/>
        <end position="147"/>
    </location>
</feature>
<name>A0A8H3XC12_GIGMA</name>
<comment type="caution">
    <text evidence="2">The sequence shown here is derived from an EMBL/GenBank/DDBJ whole genome shotgun (WGS) entry which is preliminary data.</text>
</comment>
<feature type="compositionally biased region" description="Basic and acidic residues" evidence="1">
    <location>
        <begin position="80"/>
        <end position="103"/>
    </location>
</feature>
<protein>
    <submittedName>
        <fullName evidence="2">Uncharacterized protein</fullName>
    </submittedName>
</protein>
<feature type="region of interest" description="Disordered" evidence="1">
    <location>
        <begin position="1"/>
        <end position="20"/>
    </location>
</feature>
<feature type="compositionally biased region" description="Basic and acidic residues" evidence="1">
    <location>
        <begin position="126"/>
        <end position="136"/>
    </location>
</feature>
<sequence length="147" mass="17324">MDKYEDERKEVEKDLPNDRIGVVKIGIADEMSMVGPCCEKRIEVEKDEIMEARREEESGVKKDEKDDKPNENDNEEYDDDKTIVDENEGEKEKDVTKPTKKKDLDDACESWIKKVEVFRKMNNLSKETKEPTEKNMPKLKKHRMKSK</sequence>
<dbReference type="AlphaFoldDB" id="A0A8H3XC12"/>
<evidence type="ECO:0000313" key="3">
    <source>
        <dbReference type="Proteomes" id="UP000439903"/>
    </source>
</evidence>
<accession>A0A8H3XC12</accession>
<organism evidence="2 3">
    <name type="scientific">Gigaspora margarita</name>
    <dbReference type="NCBI Taxonomy" id="4874"/>
    <lineage>
        <taxon>Eukaryota</taxon>
        <taxon>Fungi</taxon>
        <taxon>Fungi incertae sedis</taxon>
        <taxon>Mucoromycota</taxon>
        <taxon>Glomeromycotina</taxon>
        <taxon>Glomeromycetes</taxon>
        <taxon>Diversisporales</taxon>
        <taxon>Gigasporaceae</taxon>
        <taxon>Gigaspora</taxon>
    </lineage>
</organism>
<keyword evidence="3" id="KW-1185">Reference proteome</keyword>
<feature type="compositionally biased region" description="Basic and acidic residues" evidence="1">
    <location>
        <begin position="1"/>
        <end position="17"/>
    </location>
</feature>
<feature type="compositionally biased region" description="Basic residues" evidence="1">
    <location>
        <begin position="137"/>
        <end position="147"/>
    </location>
</feature>
<dbReference type="EMBL" id="WTPW01001346">
    <property type="protein sequence ID" value="KAF0441307.1"/>
    <property type="molecule type" value="Genomic_DNA"/>
</dbReference>
<feature type="compositionally biased region" description="Basic and acidic residues" evidence="1">
    <location>
        <begin position="49"/>
        <end position="71"/>
    </location>
</feature>
<gene>
    <name evidence="2" type="ORF">F8M41_003851</name>
</gene>